<name>A0A401TFS9_CHIPU</name>
<evidence type="ECO:0000256" key="1">
    <source>
        <dbReference type="ARBA" id="ARBA00023180"/>
    </source>
</evidence>
<dbReference type="GO" id="GO:0009897">
    <property type="term" value="C:external side of plasma membrane"/>
    <property type="evidence" value="ECO:0007669"/>
    <property type="project" value="TreeGrafter"/>
</dbReference>
<feature type="non-terminal residue" evidence="4">
    <location>
        <position position="192"/>
    </location>
</feature>
<gene>
    <name evidence="4" type="ORF">chiPu_0025242</name>
</gene>
<dbReference type="OMA" id="VEYWERE"/>
<feature type="non-terminal residue" evidence="4">
    <location>
        <position position="1"/>
    </location>
</feature>
<evidence type="ECO:0000259" key="3">
    <source>
        <dbReference type="Pfam" id="PF00129"/>
    </source>
</evidence>
<dbReference type="GO" id="GO:0006955">
    <property type="term" value="P:immune response"/>
    <property type="evidence" value="ECO:0007669"/>
    <property type="project" value="TreeGrafter"/>
</dbReference>
<proteinExistence type="inferred from homology"/>
<dbReference type="InterPro" id="IPR011161">
    <property type="entry name" value="MHC_I-like_Ag-recog"/>
</dbReference>
<keyword evidence="5" id="KW-1185">Reference proteome</keyword>
<dbReference type="InterPro" id="IPR001039">
    <property type="entry name" value="MHC_I_a_a1/a2"/>
</dbReference>
<comment type="similarity">
    <text evidence="2">Belongs to the MHC class I family.</text>
</comment>
<keyword evidence="1" id="KW-0325">Glycoprotein</keyword>
<protein>
    <recommendedName>
        <fullName evidence="3">MHC class I-like antigen recognition-like domain-containing protein</fullName>
    </recommendedName>
</protein>
<accession>A0A401TFS9</accession>
<evidence type="ECO:0000313" key="4">
    <source>
        <dbReference type="EMBL" id="GCC41483.1"/>
    </source>
</evidence>
<dbReference type="STRING" id="137246.A0A401TFS9"/>
<dbReference type="SUPFAM" id="SSF54452">
    <property type="entry name" value="MHC antigen-recognition domain"/>
    <property type="match status" value="1"/>
</dbReference>
<dbReference type="PANTHER" id="PTHR16675:SF237">
    <property type="entry name" value="MHC CLASS I ANTIGEN TRANSCRIPT VARIANT 1-RELATED"/>
    <property type="match status" value="1"/>
</dbReference>
<dbReference type="FunFam" id="3.30.500.10:FF:000001">
    <property type="entry name" value="H-2 class I histocompatibility antigen, alpha chain"/>
    <property type="match status" value="1"/>
</dbReference>
<dbReference type="PRINTS" id="PR01638">
    <property type="entry name" value="MHCCLASSI"/>
</dbReference>
<dbReference type="OrthoDB" id="8936120at2759"/>
<dbReference type="InterPro" id="IPR011162">
    <property type="entry name" value="MHC_I/II-like_Ag-recog"/>
</dbReference>
<reference evidence="4 5" key="1">
    <citation type="journal article" date="2018" name="Nat. Ecol. Evol.">
        <title>Shark genomes provide insights into elasmobranch evolution and the origin of vertebrates.</title>
        <authorList>
            <person name="Hara Y"/>
            <person name="Yamaguchi K"/>
            <person name="Onimaru K"/>
            <person name="Kadota M"/>
            <person name="Koyanagi M"/>
            <person name="Keeley SD"/>
            <person name="Tatsumi K"/>
            <person name="Tanaka K"/>
            <person name="Motone F"/>
            <person name="Kageyama Y"/>
            <person name="Nozu R"/>
            <person name="Adachi N"/>
            <person name="Nishimura O"/>
            <person name="Nakagawa R"/>
            <person name="Tanegashima C"/>
            <person name="Kiyatake I"/>
            <person name="Matsumoto R"/>
            <person name="Murakumo K"/>
            <person name="Nishida K"/>
            <person name="Terakita A"/>
            <person name="Kuratani S"/>
            <person name="Sato K"/>
            <person name="Hyodo S Kuraku.S."/>
        </authorList>
    </citation>
    <scope>NUCLEOTIDE SEQUENCE [LARGE SCALE GENOMIC DNA]</scope>
</reference>
<comment type="caution">
    <text evidence="4">The sequence shown here is derived from an EMBL/GenBank/DDBJ whole genome shotgun (WGS) entry which is preliminary data.</text>
</comment>
<dbReference type="GO" id="GO:0005615">
    <property type="term" value="C:extracellular space"/>
    <property type="evidence" value="ECO:0007669"/>
    <property type="project" value="TreeGrafter"/>
</dbReference>
<dbReference type="AlphaFoldDB" id="A0A401TFS9"/>
<dbReference type="Proteomes" id="UP000287033">
    <property type="component" value="Unassembled WGS sequence"/>
</dbReference>
<sequence length="192" mass="22461">LHTGPLIAGVPASHMTHSLRYLHTAVSSLSEFPEYTDVGYVDDQQFVYYDSKIQQYTPRQRWITKNVAADYWDQNTQKLRGWESSGKVAIQTLMERTNQSGGMHTYQLVYGCELQDNVPISGFHQHGWDGRDFISFDKDRMVWVTPVSWGESTKNKWDKDRGLNKQKKGYLEQECIEWLKKYLQYGEKELKP</sequence>
<dbReference type="InterPro" id="IPR037055">
    <property type="entry name" value="MHC_I-like_Ag-recog_sf"/>
</dbReference>
<dbReference type="Gene3D" id="3.30.500.10">
    <property type="entry name" value="MHC class I-like antigen recognition-like"/>
    <property type="match status" value="1"/>
</dbReference>
<dbReference type="PANTHER" id="PTHR16675">
    <property type="entry name" value="MHC CLASS I-RELATED"/>
    <property type="match status" value="1"/>
</dbReference>
<organism evidence="4 5">
    <name type="scientific">Chiloscyllium punctatum</name>
    <name type="common">Brownbanded bambooshark</name>
    <name type="synonym">Hemiscyllium punctatum</name>
    <dbReference type="NCBI Taxonomy" id="137246"/>
    <lineage>
        <taxon>Eukaryota</taxon>
        <taxon>Metazoa</taxon>
        <taxon>Chordata</taxon>
        <taxon>Craniata</taxon>
        <taxon>Vertebrata</taxon>
        <taxon>Chondrichthyes</taxon>
        <taxon>Elasmobranchii</taxon>
        <taxon>Galeomorphii</taxon>
        <taxon>Galeoidea</taxon>
        <taxon>Orectolobiformes</taxon>
        <taxon>Hemiscylliidae</taxon>
        <taxon>Chiloscyllium</taxon>
    </lineage>
</organism>
<feature type="domain" description="MHC class I-like antigen recognition-like" evidence="3">
    <location>
        <begin position="16"/>
        <end position="190"/>
    </location>
</feature>
<dbReference type="Pfam" id="PF00129">
    <property type="entry name" value="MHC_I"/>
    <property type="match status" value="1"/>
</dbReference>
<dbReference type="InterPro" id="IPR050208">
    <property type="entry name" value="MHC_class-I_related"/>
</dbReference>
<evidence type="ECO:0000256" key="2">
    <source>
        <dbReference type="RuleBase" id="RU004439"/>
    </source>
</evidence>
<evidence type="ECO:0000313" key="5">
    <source>
        <dbReference type="Proteomes" id="UP000287033"/>
    </source>
</evidence>
<dbReference type="EMBL" id="BEZZ01054906">
    <property type="protein sequence ID" value="GCC41483.1"/>
    <property type="molecule type" value="Genomic_DNA"/>
</dbReference>